<dbReference type="PANTHER" id="PTHR43638:SF3">
    <property type="entry name" value="ALDEHYDE REDUCTASE"/>
    <property type="match status" value="1"/>
</dbReference>
<dbReference type="InterPro" id="IPR023210">
    <property type="entry name" value="NADP_OxRdtase_dom"/>
</dbReference>
<dbReference type="PRINTS" id="PR00069">
    <property type="entry name" value="ALDKETRDTASE"/>
</dbReference>
<dbReference type="EC" id="1.-.-.-" evidence="2"/>
<evidence type="ECO:0000259" key="1">
    <source>
        <dbReference type="Pfam" id="PF00248"/>
    </source>
</evidence>
<dbReference type="AlphaFoldDB" id="A0A344UPY1"/>
<keyword evidence="3" id="KW-1185">Reference proteome</keyword>
<reference evidence="2 3" key="1">
    <citation type="submission" date="2017-12" db="EMBL/GenBank/DDBJ databases">
        <title>The whole genome sequence of the Acidipropionibacterium virtanenii sp. nov. type strain JS278.</title>
        <authorList>
            <person name="Laine P."/>
            <person name="Deptula P."/>
            <person name="Varmanen P."/>
            <person name="Auvinen P."/>
        </authorList>
    </citation>
    <scope>NUCLEOTIDE SEQUENCE [LARGE SCALE GENOMIC DNA]</scope>
    <source>
        <strain evidence="2 3">JS278</strain>
    </source>
</reference>
<organism evidence="2 3">
    <name type="scientific">Acidipropionibacterium virtanenii</name>
    <dbReference type="NCBI Taxonomy" id="2057246"/>
    <lineage>
        <taxon>Bacteria</taxon>
        <taxon>Bacillati</taxon>
        <taxon>Actinomycetota</taxon>
        <taxon>Actinomycetes</taxon>
        <taxon>Propionibacteriales</taxon>
        <taxon>Propionibacteriaceae</taxon>
        <taxon>Acidipropionibacterium</taxon>
    </lineage>
</organism>
<dbReference type="KEGG" id="acij:JS278_00132"/>
<dbReference type="OrthoDB" id="9768793at2"/>
<dbReference type="RefSeq" id="WP_114043496.1">
    <property type="nucleotide sequence ID" value="NZ_CP025198.1"/>
</dbReference>
<feature type="domain" description="NADP-dependent oxidoreductase" evidence="1">
    <location>
        <begin position="14"/>
        <end position="267"/>
    </location>
</feature>
<dbReference type="GO" id="GO:0016491">
    <property type="term" value="F:oxidoreductase activity"/>
    <property type="evidence" value="ECO:0007669"/>
    <property type="project" value="UniProtKB-KW"/>
</dbReference>
<accession>A0A344UPY1</accession>
<sequence>MRTVTMADRSLPALGQGTWYLGEGRAPRDEEIKALRAGFDAGMTLVDTAEMYGDGAAETLVGEALGDVRDEIFIVDKVLPTHASREGIATACERSLERLGTEHIDLYLLHWRQSEVRLDEMIEGMDDLMRNGSIGAWGVSNLDPDDMTDLLAETGGPGCATDQVLYNLTRRGPEVDLFGLLGEHGIPVMAYSPIEQARLLAPGEGHDALVRVAAGHDASPAQVALAWTIRSGDVLAIPRTGSPAHAKENAMAGDLTLSDEDLAALDAAFPVPPEPVPLEIL</sequence>
<evidence type="ECO:0000313" key="3">
    <source>
        <dbReference type="Proteomes" id="UP000251995"/>
    </source>
</evidence>
<name>A0A344UPY1_9ACTN</name>
<dbReference type="InterPro" id="IPR036812">
    <property type="entry name" value="NAD(P)_OxRdtase_dom_sf"/>
</dbReference>
<dbReference type="Proteomes" id="UP000251995">
    <property type="component" value="Chromosome"/>
</dbReference>
<dbReference type="CDD" id="cd19138">
    <property type="entry name" value="AKR_YeaE"/>
    <property type="match status" value="1"/>
</dbReference>
<keyword evidence="2" id="KW-0560">Oxidoreductase</keyword>
<gene>
    <name evidence="2" type="ORF">JS278_00132</name>
</gene>
<dbReference type="PANTHER" id="PTHR43638">
    <property type="entry name" value="OXIDOREDUCTASE, ALDO/KETO REDUCTASE FAMILY PROTEIN"/>
    <property type="match status" value="1"/>
</dbReference>
<dbReference type="Pfam" id="PF00248">
    <property type="entry name" value="Aldo_ket_red"/>
    <property type="match status" value="1"/>
</dbReference>
<dbReference type="Gene3D" id="3.20.20.100">
    <property type="entry name" value="NADP-dependent oxidoreductase domain"/>
    <property type="match status" value="1"/>
</dbReference>
<protein>
    <submittedName>
        <fullName evidence="2">Putative oxidoreductase</fullName>
        <ecNumber evidence="2">1.-.-.-</ecNumber>
    </submittedName>
</protein>
<dbReference type="InterPro" id="IPR020471">
    <property type="entry name" value="AKR"/>
</dbReference>
<dbReference type="EMBL" id="CP025198">
    <property type="protein sequence ID" value="AXE37329.1"/>
    <property type="molecule type" value="Genomic_DNA"/>
</dbReference>
<proteinExistence type="predicted"/>
<evidence type="ECO:0000313" key="2">
    <source>
        <dbReference type="EMBL" id="AXE37329.1"/>
    </source>
</evidence>
<dbReference type="SUPFAM" id="SSF51430">
    <property type="entry name" value="NAD(P)-linked oxidoreductase"/>
    <property type="match status" value="1"/>
</dbReference>